<dbReference type="InterPro" id="IPR012296">
    <property type="entry name" value="Nuclease_put_TT1808"/>
</dbReference>
<dbReference type="Pfam" id="PF05685">
    <property type="entry name" value="Uma2"/>
    <property type="match status" value="1"/>
</dbReference>
<dbReference type="RefSeq" id="WP_132692954.1">
    <property type="nucleotide sequence ID" value="NZ_SKBU01000042.1"/>
</dbReference>
<name>A0A4R1B936_9ACTN</name>
<dbReference type="InterPro" id="IPR011335">
    <property type="entry name" value="Restrct_endonuc-II-like"/>
</dbReference>
<keyword evidence="2" id="KW-0255">Endonuclease</keyword>
<comment type="caution">
    <text evidence="2">The sequence shown here is derived from an EMBL/GenBank/DDBJ whole genome shotgun (WGS) entry which is preliminary data.</text>
</comment>
<organism evidence="2 3">
    <name type="scientific">Rubrobacter taiwanensis</name>
    <dbReference type="NCBI Taxonomy" id="185139"/>
    <lineage>
        <taxon>Bacteria</taxon>
        <taxon>Bacillati</taxon>
        <taxon>Actinomycetota</taxon>
        <taxon>Rubrobacteria</taxon>
        <taxon>Rubrobacterales</taxon>
        <taxon>Rubrobacteraceae</taxon>
        <taxon>Rubrobacter</taxon>
    </lineage>
</organism>
<evidence type="ECO:0000313" key="3">
    <source>
        <dbReference type="Proteomes" id="UP000295244"/>
    </source>
</evidence>
<gene>
    <name evidence="2" type="ORF">E0L93_15305</name>
</gene>
<evidence type="ECO:0000259" key="1">
    <source>
        <dbReference type="Pfam" id="PF05685"/>
    </source>
</evidence>
<dbReference type="EMBL" id="SKBU01000042">
    <property type="protein sequence ID" value="TCJ13069.1"/>
    <property type="molecule type" value="Genomic_DNA"/>
</dbReference>
<dbReference type="AlphaFoldDB" id="A0A4R1B936"/>
<keyword evidence="2" id="KW-0378">Hydrolase</keyword>
<sequence length="186" mass="20893">MAEKATPHRPLSVEEYLALEESASVRHEYVAGETYALAGATDRHNRISLNIASRLLAAARGTPCRVYMSDMKLRASESVFYYPDVMVVCGPPEPGNPDFQRDPCLVVEVLSPSTEQIDRREKLLVYENIPSVGAYLVVSQDIRRVERHFRGEDGLWRKADLVDVGRFPVPCPPDTELTLDEVYEGL</sequence>
<dbReference type="Gene3D" id="3.90.1570.10">
    <property type="entry name" value="tt1808, chain A"/>
    <property type="match status" value="1"/>
</dbReference>
<dbReference type="Proteomes" id="UP000295244">
    <property type="component" value="Unassembled WGS sequence"/>
</dbReference>
<dbReference type="InterPro" id="IPR008538">
    <property type="entry name" value="Uma2"/>
</dbReference>
<dbReference type="CDD" id="cd06260">
    <property type="entry name" value="DUF820-like"/>
    <property type="match status" value="1"/>
</dbReference>
<dbReference type="SUPFAM" id="SSF52980">
    <property type="entry name" value="Restriction endonuclease-like"/>
    <property type="match status" value="1"/>
</dbReference>
<dbReference type="PANTHER" id="PTHR36558">
    <property type="entry name" value="GLR1098 PROTEIN"/>
    <property type="match status" value="1"/>
</dbReference>
<evidence type="ECO:0000313" key="2">
    <source>
        <dbReference type="EMBL" id="TCJ13069.1"/>
    </source>
</evidence>
<dbReference type="OrthoDB" id="9799703at2"/>
<feature type="domain" description="Putative restriction endonuclease" evidence="1">
    <location>
        <begin position="13"/>
        <end position="165"/>
    </location>
</feature>
<keyword evidence="3" id="KW-1185">Reference proteome</keyword>
<keyword evidence="2" id="KW-0540">Nuclease</keyword>
<dbReference type="PANTHER" id="PTHR36558:SF1">
    <property type="entry name" value="RESTRICTION ENDONUCLEASE DOMAIN-CONTAINING PROTEIN-RELATED"/>
    <property type="match status" value="1"/>
</dbReference>
<protein>
    <submittedName>
        <fullName evidence="2">Uma2 family endonuclease</fullName>
    </submittedName>
</protein>
<accession>A0A4R1B936</accession>
<dbReference type="GO" id="GO:0004519">
    <property type="term" value="F:endonuclease activity"/>
    <property type="evidence" value="ECO:0007669"/>
    <property type="project" value="UniProtKB-KW"/>
</dbReference>
<proteinExistence type="predicted"/>
<reference evidence="2 3" key="1">
    <citation type="submission" date="2019-03" db="EMBL/GenBank/DDBJ databases">
        <title>Whole genome sequence of a novel Rubrobacter taiwanensis strain, isolated from Yellowstone National Park.</title>
        <authorList>
            <person name="Freed S."/>
            <person name="Ramaley R.F."/>
            <person name="Kyndt J.A."/>
        </authorList>
    </citation>
    <scope>NUCLEOTIDE SEQUENCE [LARGE SCALE GENOMIC DNA]</scope>
    <source>
        <strain evidence="2 3">Yellowstone</strain>
    </source>
</reference>